<feature type="region of interest" description="Disordered" evidence="1">
    <location>
        <begin position="53"/>
        <end position="74"/>
    </location>
</feature>
<feature type="region of interest" description="Disordered" evidence="1">
    <location>
        <begin position="202"/>
        <end position="232"/>
    </location>
</feature>
<dbReference type="EMBL" id="LWDD02000211">
    <property type="protein sequence ID" value="KAE8262695.1"/>
    <property type="molecule type" value="Genomic_DNA"/>
</dbReference>
<comment type="caution">
    <text evidence="2">The sequence shown here is derived from an EMBL/GenBank/DDBJ whole genome shotgun (WGS) entry which is preliminary data.</text>
</comment>
<feature type="compositionally biased region" description="Gly residues" evidence="1">
    <location>
        <begin position="202"/>
        <end position="212"/>
    </location>
</feature>
<feature type="compositionally biased region" description="Basic and acidic residues" evidence="1">
    <location>
        <begin position="53"/>
        <end position="63"/>
    </location>
</feature>
<dbReference type="AlphaFoldDB" id="A0A177UIR6"/>
<name>A0A177UIR6_9BASI</name>
<evidence type="ECO:0000313" key="2">
    <source>
        <dbReference type="EMBL" id="KAE8262695.1"/>
    </source>
</evidence>
<accession>A0A177UIR6</accession>
<reference evidence="2" key="1">
    <citation type="submission" date="2016-04" db="EMBL/GenBank/DDBJ databases">
        <authorList>
            <person name="Nguyen H.D."/>
            <person name="Kesanakurti P."/>
            <person name="Cullis J."/>
            <person name="Levesque C.A."/>
            <person name="Hambleton S."/>
        </authorList>
    </citation>
    <scope>NUCLEOTIDE SEQUENCE</scope>
    <source>
        <strain evidence="2">DAOMC 238032</strain>
    </source>
</reference>
<evidence type="ECO:0008006" key="4">
    <source>
        <dbReference type="Google" id="ProtNLM"/>
    </source>
</evidence>
<proteinExistence type="predicted"/>
<sequence length="617" mass="66100">MPVHAAAWALSSLLTVSVLIRTALAIVFLSLLRQVAHGINPNRVLDRLISESHQAHDADEEKSSAPVDSETEERLRRLNAARRPDVLPPKLAPVRDLHGRVFILASGGLDTPVGLQLADALVRRGAQLILLDPRPLSHPAVLQLVHLLRSAQNGGGGDNLQDPTAEAGAVDENQLVYAEQCDLADLRSVDAFVKKWEDLLRRGGGGGGGGGQPLDPRTAQTDGVDASSLQAMSSPARRLDSIIFLPARPAYSLGSRRSVVSYQLKNEDNPTTTSTNPGNKSSSNGSDGDLQVETEHALALGRLHLILSLVPSLSTLPRERDIRIVNAVGPWYAAAAAIASRATPPTVQEKQKPSSDDASSPPPGFTSAELDWLGTSAQSPSRRTYKMSPWSPHMPSALTDMTWLGLSTYLQRRLDVLAGELSSSSSSSSKFSGDALTEELMASRRSRSNIRILTVSIGLERSQTLATFLPSPTYFASPSSTGPIAMLVNTIWLITRSILWLAIQPLALLFLRSATHSANEVLWAIRAPIRAGMELLPTPGVRLEGDGDGSTKASSAQLRQAEAVVPGKLHYQGNVIRAPLPPALLHEEALRALYRQEEARARSILSKAAPLPAAASQ</sequence>
<dbReference type="Proteomes" id="UP000077671">
    <property type="component" value="Unassembled WGS sequence"/>
</dbReference>
<evidence type="ECO:0000313" key="3">
    <source>
        <dbReference type="Proteomes" id="UP000077671"/>
    </source>
</evidence>
<feature type="region of interest" description="Disordered" evidence="1">
    <location>
        <begin position="263"/>
        <end position="289"/>
    </location>
</feature>
<feature type="compositionally biased region" description="Low complexity" evidence="1">
    <location>
        <begin position="269"/>
        <end position="289"/>
    </location>
</feature>
<dbReference type="Gene3D" id="3.40.50.720">
    <property type="entry name" value="NAD(P)-binding Rossmann-like Domain"/>
    <property type="match status" value="1"/>
</dbReference>
<gene>
    <name evidence="2" type="ORF">A4X03_0g2247</name>
</gene>
<organism evidence="2 3">
    <name type="scientific">Tilletia caries</name>
    <name type="common">wheat bunt fungus</name>
    <dbReference type="NCBI Taxonomy" id="13290"/>
    <lineage>
        <taxon>Eukaryota</taxon>
        <taxon>Fungi</taxon>
        <taxon>Dikarya</taxon>
        <taxon>Basidiomycota</taxon>
        <taxon>Ustilaginomycotina</taxon>
        <taxon>Exobasidiomycetes</taxon>
        <taxon>Tilletiales</taxon>
        <taxon>Tilletiaceae</taxon>
        <taxon>Tilletia</taxon>
    </lineage>
</organism>
<evidence type="ECO:0000256" key="1">
    <source>
        <dbReference type="SAM" id="MobiDB-lite"/>
    </source>
</evidence>
<feature type="region of interest" description="Disordered" evidence="1">
    <location>
        <begin position="342"/>
        <end position="390"/>
    </location>
</feature>
<protein>
    <recommendedName>
        <fullName evidence="4">Ketoreductase (KR) domain-containing protein</fullName>
    </recommendedName>
</protein>
<reference evidence="2" key="2">
    <citation type="journal article" date="2019" name="IMA Fungus">
        <title>Genome sequencing and comparison of five Tilletia species to identify candidate genes for the detection of regulated species infecting wheat.</title>
        <authorList>
            <person name="Nguyen H.D.T."/>
            <person name="Sultana T."/>
            <person name="Kesanakurti P."/>
            <person name="Hambleton S."/>
        </authorList>
    </citation>
    <scope>NUCLEOTIDE SEQUENCE</scope>
    <source>
        <strain evidence="2">DAOMC 238032</strain>
    </source>
</reference>